<evidence type="ECO:0000256" key="4">
    <source>
        <dbReference type="ARBA" id="ARBA00022989"/>
    </source>
</evidence>
<evidence type="ECO:0000256" key="2">
    <source>
        <dbReference type="ARBA" id="ARBA00022475"/>
    </source>
</evidence>
<evidence type="ECO:0000256" key="5">
    <source>
        <dbReference type="ARBA" id="ARBA00023136"/>
    </source>
</evidence>
<dbReference type="Proteomes" id="UP000235914">
    <property type="component" value="Unassembled WGS sequence"/>
</dbReference>
<evidence type="ECO:0000256" key="1">
    <source>
        <dbReference type="ARBA" id="ARBA00004651"/>
    </source>
</evidence>
<name>A0AAP8NK43_9BACT</name>
<proteinExistence type="predicted"/>
<feature type="transmembrane region" description="Helical" evidence="6">
    <location>
        <begin position="178"/>
        <end position="198"/>
    </location>
</feature>
<keyword evidence="2" id="KW-1003">Cell membrane</keyword>
<feature type="transmembrane region" description="Helical" evidence="6">
    <location>
        <begin position="153"/>
        <end position="171"/>
    </location>
</feature>
<keyword evidence="3 6" id="KW-0812">Transmembrane</keyword>
<dbReference type="InterPro" id="IPR037185">
    <property type="entry name" value="EmrE-like"/>
</dbReference>
<feature type="transmembrane region" description="Helical" evidence="6">
    <location>
        <begin position="204"/>
        <end position="228"/>
    </location>
</feature>
<keyword evidence="4 6" id="KW-1133">Transmembrane helix</keyword>
<feature type="transmembrane region" description="Helical" evidence="6">
    <location>
        <begin position="240"/>
        <end position="257"/>
    </location>
</feature>
<comment type="subcellular location">
    <subcellularLocation>
        <location evidence="1">Cell membrane</location>
        <topology evidence="1">Multi-pass membrane protein</topology>
    </subcellularLocation>
</comment>
<reference evidence="8 9" key="1">
    <citation type="journal article" date="2017" name="BMC Genomics">
        <title>Genome sequencing of 39 Akkermansia muciniphila isolates reveals its population structure, genomic and functional diverisity, and global distribution in mammalian gut microbiotas.</title>
        <authorList>
            <person name="Guo X."/>
            <person name="Li S."/>
            <person name="Zhang J."/>
            <person name="Wu F."/>
            <person name="Li X."/>
            <person name="Wu D."/>
            <person name="Zhang M."/>
            <person name="Ou Z."/>
            <person name="Jie Z."/>
            <person name="Yan Q."/>
            <person name="Li P."/>
            <person name="Yi J."/>
            <person name="Peng Y."/>
        </authorList>
    </citation>
    <scope>NUCLEOTIDE SEQUENCE [LARGE SCALE GENOMIC DNA]</scope>
    <source>
        <strain evidence="8 9">GP43</strain>
    </source>
</reference>
<protein>
    <submittedName>
        <fullName evidence="8">EamA family transporter</fullName>
    </submittedName>
</protein>
<evidence type="ECO:0000256" key="6">
    <source>
        <dbReference type="SAM" id="Phobius"/>
    </source>
</evidence>
<comment type="caution">
    <text evidence="8">The sequence shown here is derived from an EMBL/GenBank/DDBJ whole genome shotgun (WGS) entry which is preliminary data.</text>
</comment>
<evidence type="ECO:0000256" key="3">
    <source>
        <dbReference type="ARBA" id="ARBA00022692"/>
    </source>
</evidence>
<evidence type="ECO:0000313" key="9">
    <source>
        <dbReference type="Proteomes" id="UP000235914"/>
    </source>
</evidence>
<dbReference type="EMBL" id="PJKN01000007">
    <property type="protein sequence ID" value="PNC53856.1"/>
    <property type="molecule type" value="Genomic_DNA"/>
</dbReference>
<gene>
    <name evidence="8" type="ORF">CXU09_11225</name>
</gene>
<feature type="transmembrane region" description="Helical" evidence="6">
    <location>
        <begin position="327"/>
        <end position="348"/>
    </location>
</feature>
<evidence type="ECO:0000313" key="8">
    <source>
        <dbReference type="EMBL" id="PNC53856.1"/>
    </source>
</evidence>
<accession>A0AAP8NK43</accession>
<feature type="domain" description="EamA" evidence="7">
    <location>
        <begin position="207"/>
        <end position="343"/>
    </location>
</feature>
<dbReference type="Pfam" id="PF00892">
    <property type="entry name" value="EamA"/>
    <property type="match status" value="2"/>
</dbReference>
<dbReference type="InterPro" id="IPR051258">
    <property type="entry name" value="Diverse_Substrate_Transporter"/>
</dbReference>
<feature type="transmembrane region" description="Helical" evidence="6">
    <location>
        <begin position="124"/>
        <end position="147"/>
    </location>
</feature>
<organism evidence="8 9">
    <name type="scientific">Akkermansia muciniphila</name>
    <dbReference type="NCBI Taxonomy" id="239935"/>
    <lineage>
        <taxon>Bacteria</taxon>
        <taxon>Pseudomonadati</taxon>
        <taxon>Verrucomicrobiota</taxon>
        <taxon>Verrucomicrobiia</taxon>
        <taxon>Verrucomicrobiales</taxon>
        <taxon>Akkermansiaceae</taxon>
        <taxon>Akkermansia</taxon>
    </lineage>
</organism>
<dbReference type="PANTHER" id="PTHR42920">
    <property type="entry name" value="OS03G0707200 PROTEIN-RELATED"/>
    <property type="match status" value="1"/>
</dbReference>
<feature type="domain" description="EamA" evidence="7">
    <location>
        <begin position="72"/>
        <end position="192"/>
    </location>
</feature>
<dbReference type="PANTHER" id="PTHR42920:SF5">
    <property type="entry name" value="EAMA DOMAIN-CONTAINING PROTEIN"/>
    <property type="match status" value="1"/>
</dbReference>
<evidence type="ECO:0000259" key="7">
    <source>
        <dbReference type="Pfam" id="PF00892"/>
    </source>
</evidence>
<dbReference type="AlphaFoldDB" id="A0AAP8NK43"/>
<feature type="transmembrane region" description="Helical" evidence="6">
    <location>
        <begin position="24"/>
        <end position="47"/>
    </location>
</feature>
<dbReference type="GO" id="GO:0005886">
    <property type="term" value="C:plasma membrane"/>
    <property type="evidence" value="ECO:0007669"/>
    <property type="project" value="UniProtKB-SubCell"/>
</dbReference>
<feature type="transmembrane region" description="Helical" evidence="6">
    <location>
        <begin position="269"/>
        <end position="290"/>
    </location>
</feature>
<keyword evidence="5 6" id="KW-0472">Membrane</keyword>
<dbReference type="InterPro" id="IPR000620">
    <property type="entry name" value="EamA_dom"/>
</dbReference>
<sequence length="354" mass="38401">MNTHGRIHWFETSTAYHFPKHPGIQYFGVFLCLGALSHPVFWVILHVPDYMLCAVGIDLVFLSPYASAHMPALLLTSFIWALSFGLLGNCLSGLPASFVAMARMAGSLAVFLPFVRRVPFSHALVMMGIGAVQFGGMYLCYIAAFHYLPSHQVALFTATTPIYVVLINGLMKKQIPPLHLAAAILAAIGGAGILWKGYSAGNGVFTGIVLVQLSNLCFAAGQIAYISLKNSRFGRSEASCFAYAYAGALLVTLPSGLPSGLSCWQGISAVQWWLLAYLGVIASGVCFFLWNYGARRVTPVKLAVMNNLKIPLAALTSLLLFREHPNMFLLFIGCLLILSSFLIAPIPFKKTAQE</sequence>
<feature type="transmembrane region" description="Helical" evidence="6">
    <location>
        <begin position="59"/>
        <end position="82"/>
    </location>
</feature>
<dbReference type="SUPFAM" id="SSF103481">
    <property type="entry name" value="Multidrug resistance efflux transporter EmrE"/>
    <property type="match status" value="2"/>
</dbReference>